<proteinExistence type="predicted"/>
<dbReference type="Proteomes" id="UP001303889">
    <property type="component" value="Unassembled WGS sequence"/>
</dbReference>
<comment type="caution">
    <text evidence="1">The sequence shown here is derived from an EMBL/GenBank/DDBJ whole genome shotgun (WGS) entry which is preliminary data.</text>
</comment>
<protein>
    <submittedName>
        <fullName evidence="1">Uncharacterized protein</fullName>
    </submittedName>
</protein>
<sequence length="226" mass="24413">PPGPTLAALRAAQQSVQLSATGVKLLFWPLEGPTLVTSGLAVMAGPTNPDLEDWEGNWEETHCNYVAGEEGEHGSGSAGSNECCGMKKPAGKDASIVVTGTGGVTEGAVHSWLIRRRSDILGALGTLKALNGSDAPLPAETELMVICNMLDSLMMENRADWIRHTKKEPMAAPPGFSLRELMALNGLLFTIYYITTSWPPPWPLHVIWDWGWVWKSVTMSNVNIGF</sequence>
<keyword evidence="2" id="KW-1185">Reference proteome</keyword>
<dbReference type="AlphaFoldDB" id="A0AAN6RPM6"/>
<gene>
    <name evidence="1" type="ORF">C8A05DRAFT_38064</name>
</gene>
<reference evidence="1" key="1">
    <citation type="journal article" date="2023" name="Mol. Phylogenet. Evol.">
        <title>Genome-scale phylogeny and comparative genomics of the fungal order Sordariales.</title>
        <authorList>
            <person name="Hensen N."/>
            <person name="Bonometti L."/>
            <person name="Westerberg I."/>
            <person name="Brannstrom I.O."/>
            <person name="Guillou S."/>
            <person name="Cros-Aarteil S."/>
            <person name="Calhoun S."/>
            <person name="Haridas S."/>
            <person name="Kuo A."/>
            <person name="Mondo S."/>
            <person name="Pangilinan J."/>
            <person name="Riley R."/>
            <person name="LaButti K."/>
            <person name="Andreopoulos B."/>
            <person name="Lipzen A."/>
            <person name="Chen C."/>
            <person name="Yan M."/>
            <person name="Daum C."/>
            <person name="Ng V."/>
            <person name="Clum A."/>
            <person name="Steindorff A."/>
            <person name="Ohm R.A."/>
            <person name="Martin F."/>
            <person name="Silar P."/>
            <person name="Natvig D.O."/>
            <person name="Lalanne C."/>
            <person name="Gautier V."/>
            <person name="Ament-Velasquez S.L."/>
            <person name="Kruys A."/>
            <person name="Hutchinson M.I."/>
            <person name="Powell A.J."/>
            <person name="Barry K."/>
            <person name="Miller A.N."/>
            <person name="Grigoriev I.V."/>
            <person name="Debuchy R."/>
            <person name="Gladieux P."/>
            <person name="Hiltunen Thoren M."/>
            <person name="Johannesson H."/>
        </authorList>
    </citation>
    <scope>NUCLEOTIDE SEQUENCE</scope>
    <source>
        <strain evidence="1">CBS 103.79</strain>
    </source>
</reference>
<evidence type="ECO:0000313" key="2">
    <source>
        <dbReference type="Proteomes" id="UP001303889"/>
    </source>
</evidence>
<evidence type="ECO:0000313" key="1">
    <source>
        <dbReference type="EMBL" id="KAK3898355.1"/>
    </source>
</evidence>
<organism evidence="1 2">
    <name type="scientific">Staphylotrichum tortipilum</name>
    <dbReference type="NCBI Taxonomy" id="2831512"/>
    <lineage>
        <taxon>Eukaryota</taxon>
        <taxon>Fungi</taxon>
        <taxon>Dikarya</taxon>
        <taxon>Ascomycota</taxon>
        <taxon>Pezizomycotina</taxon>
        <taxon>Sordariomycetes</taxon>
        <taxon>Sordariomycetidae</taxon>
        <taxon>Sordariales</taxon>
        <taxon>Chaetomiaceae</taxon>
        <taxon>Staphylotrichum</taxon>
    </lineage>
</organism>
<reference evidence="1" key="2">
    <citation type="submission" date="2023-05" db="EMBL/GenBank/DDBJ databases">
        <authorList>
            <consortium name="Lawrence Berkeley National Laboratory"/>
            <person name="Steindorff A."/>
            <person name="Hensen N."/>
            <person name="Bonometti L."/>
            <person name="Westerberg I."/>
            <person name="Brannstrom I.O."/>
            <person name="Guillou S."/>
            <person name="Cros-Aarteil S."/>
            <person name="Calhoun S."/>
            <person name="Haridas S."/>
            <person name="Kuo A."/>
            <person name="Mondo S."/>
            <person name="Pangilinan J."/>
            <person name="Riley R."/>
            <person name="Labutti K."/>
            <person name="Andreopoulos B."/>
            <person name="Lipzen A."/>
            <person name="Chen C."/>
            <person name="Yanf M."/>
            <person name="Daum C."/>
            <person name="Ng V."/>
            <person name="Clum A."/>
            <person name="Ohm R."/>
            <person name="Martin F."/>
            <person name="Silar P."/>
            <person name="Natvig D."/>
            <person name="Lalanne C."/>
            <person name="Gautier V."/>
            <person name="Ament-Velasquez S.L."/>
            <person name="Kruys A."/>
            <person name="Hutchinson M.I."/>
            <person name="Powell A.J."/>
            <person name="Barry K."/>
            <person name="Miller A.N."/>
            <person name="Grigoriev I.V."/>
            <person name="Debuchy R."/>
            <person name="Gladieux P."/>
            <person name="Thoren M.H."/>
            <person name="Johannesson H."/>
        </authorList>
    </citation>
    <scope>NUCLEOTIDE SEQUENCE</scope>
    <source>
        <strain evidence="1">CBS 103.79</strain>
    </source>
</reference>
<dbReference type="EMBL" id="MU855951">
    <property type="protein sequence ID" value="KAK3898355.1"/>
    <property type="molecule type" value="Genomic_DNA"/>
</dbReference>
<name>A0AAN6RPM6_9PEZI</name>
<feature type="non-terminal residue" evidence="1">
    <location>
        <position position="1"/>
    </location>
</feature>
<accession>A0AAN6RPM6</accession>